<dbReference type="Proteomes" id="UP000678276">
    <property type="component" value="Unassembled WGS sequence"/>
</dbReference>
<dbReference type="PANTHER" id="PTHR33571:SF12">
    <property type="entry name" value="BSL3053 PROTEIN"/>
    <property type="match status" value="1"/>
</dbReference>
<organism evidence="11 12">
    <name type="scientific">Jiella mangrovi</name>
    <dbReference type="NCBI Taxonomy" id="2821407"/>
    <lineage>
        <taxon>Bacteria</taxon>
        <taxon>Pseudomonadati</taxon>
        <taxon>Pseudomonadota</taxon>
        <taxon>Alphaproteobacteria</taxon>
        <taxon>Hyphomicrobiales</taxon>
        <taxon>Aurantimonadaceae</taxon>
        <taxon>Jiella</taxon>
    </lineage>
</organism>
<evidence type="ECO:0000259" key="10">
    <source>
        <dbReference type="Pfam" id="PF01909"/>
    </source>
</evidence>
<dbReference type="EMBL" id="JAGJCF010000003">
    <property type="protein sequence ID" value="MBP0615011.1"/>
    <property type="molecule type" value="Genomic_DNA"/>
</dbReference>
<evidence type="ECO:0000256" key="5">
    <source>
        <dbReference type="ARBA" id="ARBA00022723"/>
    </source>
</evidence>
<comment type="caution">
    <text evidence="11">The sequence shown here is derived from an EMBL/GenBank/DDBJ whole genome shotgun (WGS) entry which is preliminary data.</text>
</comment>
<keyword evidence="6" id="KW-0547">Nucleotide-binding</keyword>
<evidence type="ECO:0000313" key="12">
    <source>
        <dbReference type="Proteomes" id="UP000678276"/>
    </source>
</evidence>
<comment type="cofactor">
    <cofactor evidence="1">
        <name>Mg(2+)</name>
        <dbReference type="ChEBI" id="CHEBI:18420"/>
    </cofactor>
</comment>
<dbReference type="Pfam" id="PF01909">
    <property type="entry name" value="NTP_transf_2"/>
    <property type="match status" value="1"/>
</dbReference>
<evidence type="ECO:0000256" key="1">
    <source>
        <dbReference type="ARBA" id="ARBA00001946"/>
    </source>
</evidence>
<dbReference type="PANTHER" id="PTHR33571">
    <property type="entry name" value="SSL8005 PROTEIN"/>
    <property type="match status" value="1"/>
</dbReference>
<feature type="domain" description="Polymerase nucleotidyl transferase" evidence="10">
    <location>
        <begin position="13"/>
        <end position="93"/>
    </location>
</feature>
<keyword evidence="7" id="KW-0067">ATP-binding</keyword>
<keyword evidence="4" id="KW-0548">Nucleotidyltransferase</keyword>
<evidence type="ECO:0000256" key="4">
    <source>
        <dbReference type="ARBA" id="ARBA00022695"/>
    </source>
</evidence>
<dbReference type="InterPro" id="IPR043519">
    <property type="entry name" value="NT_sf"/>
</dbReference>
<evidence type="ECO:0000256" key="2">
    <source>
        <dbReference type="ARBA" id="ARBA00022649"/>
    </source>
</evidence>
<evidence type="ECO:0000256" key="9">
    <source>
        <dbReference type="ARBA" id="ARBA00038276"/>
    </source>
</evidence>
<name>A0ABS4BE38_9HYPH</name>
<protein>
    <submittedName>
        <fullName evidence="11">Nucleotidyltransferase domain-containing protein</fullName>
    </submittedName>
</protein>
<evidence type="ECO:0000256" key="3">
    <source>
        <dbReference type="ARBA" id="ARBA00022679"/>
    </source>
</evidence>
<gene>
    <name evidence="11" type="ORF">J6595_05395</name>
</gene>
<keyword evidence="8" id="KW-0460">Magnesium</keyword>
<comment type="similarity">
    <text evidence="9">Belongs to the MntA antitoxin family.</text>
</comment>
<reference evidence="11 12" key="1">
    <citation type="submission" date="2021-04" db="EMBL/GenBank/DDBJ databases">
        <title>Whole genome sequence of Jiella sp. KSK16Y-1.</title>
        <authorList>
            <person name="Tuo L."/>
        </authorList>
    </citation>
    <scope>NUCLEOTIDE SEQUENCE [LARGE SCALE GENOMIC DNA]</scope>
    <source>
        <strain evidence="11 12">KSK16Y-1</strain>
    </source>
</reference>
<evidence type="ECO:0000256" key="6">
    <source>
        <dbReference type="ARBA" id="ARBA00022741"/>
    </source>
</evidence>
<dbReference type="SUPFAM" id="SSF81301">
    <property type="entry name" value="Nucleotidyltransferase"/>
    <property type="match status" value="1"/>
</dbReference>
<dbReference type="Gene3D" id="3.30.460.10">
    <property type="entry name" value="Beta Polymerase, domain 2"/>
    <property type="match status" value="1"/>
</dbReference>
<evidence type="ECO:0000313" key="11">
    <source>
        <dbReference type="EMBL" id="MBP0615011.1"/>
    </source>
</evidence>
<keyword evidence="2" id="KW-1277">Toxin-antitoxin system</keyword>
<dbReference type="RefSeq" id="WP_209593445.1">
    <property type="nucleotide sequence ID" value="NZ_JAGJCF010000003.1"/>
</dbReference>
<keyword evidence="5" id="KW-0479">Metal-binding</keyword>
<keyword evidence="12" id="KW-1185">Reference proteome</keyword>
<accession>A0ABS4BE38</accession>
<dbReference type="CDD" id="cd05403">
    <property type="entry name" value="NT_KNTase_like"/>
    <property type="match status" value="1"/>
</dbReference>
<keyword evidence="3" id="KW-0808">Transferase</keyword>
<proteinExistence type="inferred from homology"/>
<dbReference type="InterPro" id="IPR052038">
    <property type="entry name" value="Type-VII_TA_antitoxin"/>
</dbReference>
<evidence type="ECO:0000256" key="8">
    <source>
        <dbReference type="ARBA" id="ARBA00022842"/>
    </source>
</evidence>
<evidence type="ECO:0000256" key="7">
    <source>
        <dbReference type="ARBA" id="ARBA00022840"/>
    </source>
</evidence>
<dbReference type="InterPro" id="IPR002934">
    <property type="entry name" value="Polymerase_NTP_transf_dom"/>
</dbReference>
<sequence length="102" mass="11127">MKPSEALEKHRETIREILSRYPVSNPRIFGSVARGEDTEESDLDILVDVERGALGAVSLTLMDLSRLEIALREAAGVPVHVSLQDGLSSSFLKRVGNRAVAL</sequence>